<dbReference type="Gene3D" id="3.50.50.60">
    <property type="entry name" value="FAD/NAD(P)-binding domain"/>
    <property type="match status" value="2"/>
</dbReference>
<keyword evidence="4" id="KW-0560">Oxidoreductase</keyword>
<evidence type="ECO:0000256" key="1">
    <source>
        <dbReference type="ARBA" id="ARBA00001974"/>
    </source>
</evidence>
<gene>
    <name evidence="7" type="ORF">A1O9_09908</name>
</gene>
<comment type="cofactor">
    <cofactor evidence="1">
        <name>FAD</name>
        <dbReference type="ChEBI" id="CHEBI:57692"/>
    </cofactor>
</comment>
<dbReference type="Gene3D" id="3.90.700.10">
    <property type="entry name" value="Succinate dehydrogenase/fumarate reductase flavoprotein, catalytic domain"/>
    <property type="match status" value="1"/>
</dbReference>
<keyword evidence="2" id="KW-0285">Flavoprotein</keyword>
<evidence type="ECO:0000256" key="5">
    <source>
        <dbReference type="ARBA" id="ARBA00061147"/>
    </source>
</evidence>
<evidence type="ECO:0000256" key="3">
    <source>
        <dbReference type="ARBA" id="ARBA00022827"/>
    </source>
</evidence>
<evidence type="ECO:0000313" key="8">
    <source>
        <dbReference type="Proteomes" id="UP000027920"/>
    </source>
</evidence>
<protein>
    <recommendedName>
        <fullName evidence="6">FAD-dependent oxidoreductase 2 FAD-binding domain-containing protein</fullName>
    </recommendedName>
</protein>
<dbReference type="SUPFAM" id="SSF51905">
    <property type="entry name" value="FAD/NAD(P)-binding domain"/>
    <property type="match status" value="1"/>
</dbReference>
<dbReference type="STRING" id="1182545.A0A072P4C0"/>
<reference evidence="7 8" key="1">
    <citation type="submission" date="2013-03" db="EMBL/GenBank/DDBJ databases">
        <title>The Genome Sequence of Exophiala aquamarina CBS 119918.</title>
        <authorList>
            <consortium name="The Broad Institute Genomics Platform"/>
            <person name="Cuomo C."/>
            <person name="de Hoog S."/>
            <person name="Gorbushina A."/>
            <person name="Walker B."/>
            <person name="Young S.K."/>
            <person name="Zeng Q."/>
            <person name="Gargeya S."/>
            <person name="Fitzgerald M."/>
            <person name="Haas B."/>
            <person name="Abouelleil A."/>
            <person name="Allen A.W."/>
            <person name="Alvarado L."/>
            <person name="Arachchi H.M."/>
            <person name="Berlin A.M."/>
            <person name="Chapman S.B."/>
            <person name="Gainer-Dewar J."/>
            <person name="Goldberg J."/>
            <person name="Griggs A."/>
            <person name="Gujja S."/>
            <person name="Hansen M."/>
            <person name="Howarth C."/>
            <person name="Imamovic A."/>
            <person name="Ireland A."/>
            <person name="Larimer J."/>
            <person name="McCowan C."/>
            <person name="Murphy C."/>
            <person name="Pearson M."/>
            <person name="Poon T.W."/>
            <person name="Priest M."/>
            <person name="Roberts A."/>
            <person name="Saif S."/>
            <person name="Shea T."/>
            <person name="Sisk P."/>
            <person name="Sykes S."/>
            <person name="Wortman J."/>
            <person name="Nusbaum C."/>
            <person name="Birren B."/>
        </authorList>
    </citation>
    <scope>NUCLEOTIDE SEQUENCE [LARGE SCALE GENOMIC DNA]</scope>
    <source>
        <strain evidence="7 8">CBS 119918</strain>
    </source>
</reference>
<evidence type="ECO:0000256" key="4">
    <source>
        <dbReference type="ARBA" id="ARBA00023002"/>
    </source>
</evidence>
<proteinExistence type="inferred from homology"/>
<comment type="similarity">
    <text evidence="5">Belongs to the FAD-dependent oxidoreductase 2 family. 3-oxosteroid dehydrogenase subfamily.</text>
</comment>
<accession>A0A072P4C0</accession>
<dbReference type="RefSeq" id="XP_013256703.1">
    <property type="nucleotide sequence ID" value="XM_013401249.1"/>
</dbReference>
<dbReference type="InterPro" id="IPR003953">
    <property type="entry name" value="FAD-dep_OxRdtase_2_FAD-bd"/>
</dbReference>
<dbReference type="GO" id="GO:0008202">
    <property type="term" value="P:steroid metabolic process"/>
    <property type="evidence" value="ECO:0007669"/>
    <property type="project" value="UniProtKB-ARBA"/>
</dbReference>
<name>A0A072P4C0_9EURO</name>
<dbReference type="AlphaFoldDB" id="A0A072P4C0"/>
<dbReference type="InterPro" id="IPR027477">
    <property type="entry name" value="Succ_DH/fumarate_Rdtase_cat_sf"/>
</dbReference>
<sequence>MQPSTNAINLHRLVTRSIRPGLCWRPAVTWRSNCSAALSTSQTTLRTKDFDKVSDVIIVGSGAGGLTAALRAKFRGLEPLIVEKTPKIGGTSVYSGGVLWIPNNHVSTAAGLEDSAEKALTYLEALTPSNTRSSTRERKLAYINEGPKMVKFLEEIGFKWHASRGYSDYHCLEPGSTPFGRGVEGQVFNLKKLGDWRQLMRLPEEPTPAIHTEQVPHLYRMGSSLKDFRKASWFMATTALRFLFGQSPGTFGKSLIGQLLYLNKQQGTEIWRGSGLIELITSGNGTVIGVLVERDGKKVKLGARHGVLLSAGGFGKNSAMREQFQKKGRNTQWSIAAPGDQGDAITAGQKVGAAVDMMDQAWWMPVIMMGETPVFDLSVRSFPHSIIVDGNGMRYVNESQCYNDFGNIMNKHNETTSAVPSWIILDQNHRNKYMLARFPPRQTPKWALENGSVYKDDSIAGLAKQININAGNLEKTISRFNGFAVNGIDEDFKRGLNPYENFYGDPKHGPNPNLGTISKPPFYAVRIYPGDLGTKGGLLTDESARVLKEDGKPILGLYAAGNVTASIMGTRYAGPGATLGPAVLFSYIAMDDIVERLQKGAV</sequence>
<keyword evidence="8" id="KW-1185">Reference proteome</keyword>
<dbReference type="InterPro" id="IPR050315">
    <property type="entry name" value="FAD-oxidoreductase_2"/>
</dbReference>
<dbReference type="SUPFAM" id="SSF56425">
    <property type="entry name" value="Succinate dehydrogenase/fumarate reductase flavoprotein, catalytic domain"/>
    <property type="match status" value="1"/>
</dbReference>
<evidence type="ECO:0000313" key="7">
    <source>
        <dbReference type="EMBL" id="KEF54113.1"/>
    </source>
</evidence>
<dbReference type="PANTHER" id="PTHR43400:SF10">
    <property type="entry name" value="3-OXOSTEROID 1-DEHYDROGENASE"/>
    <property type="match status" value="1"/>
</dbReference>
<organism evidence="7 8">
    <name type="scientific">Exophiala aquamarina CBS 119918</name>
    <dbReference type="NCBI Taxonomy" id="1182545"/>
    <lineage>
        <taxon>Eukaryota</taxon>
        <taxon>Fungi</taxon>
        <taxon>Dikarya</taxon>
        <taxon>Ascomycota</taxon>
        <taxon>Pezizomycotina</taxon>
        <taxon>Eurotiomycetes</taxon>
        <taxon>Chaetothyriomycetidae</taxon>
        <taxon>Chaetothyriales</taxon>
        <taxon>Herpotrichiellaceae</taxon>
        <taxon>Exophiala</taxon>
    </lineage>
</organism>
<dbReference type="Pfam" id="PF00890">
    <property type="entry name" value="FAD_binding_2"/>
    <property type="match status" value="1"/>
</dbReference>
<dbReference type="PANTHER" id="PTHR43400">
    <property type="entry name" value="FUMARATE REDUCTASE"/>
    <property type="match status" value="1"/>
</dbReference>
<dbReference type="VEuPathDB" id="FungiDB:A1O9_09908"/>
<dbReference type="GO" id="GO:0016491">
    <property type="term" value="F:oxidoreductase activity"/>
    <property type="evidence" value="ECO:0007669"/>
    <property type="project" value="UniProtKB-KW"/>
</dbReference>
<dbReference type="PRINTS" id="PR00411">
    <property type="entry name" value="PNDRDTASEI"/>
</dbReference>
<evidence type="ECO:0000259" key="6">
    <source>
        <dbReference type="Pfam" id="PF00890"/>
    </source>
</evidence>
<comment type="caution">
    <text evidence="7">The sequence shown here is derived from an EMBL/GenBank/DDBJ whole genome shotgun (WGS) entry which is preliminary data.</text>
</comment>
<dbReference type="EMBL" id="AMGV01000011">
    <property type="protein sequence ID" value="KEF54113.1"/>
    <property type="molecule type" value="Genomic_DNA"/>
</dbReference>
<dbReference type="OrthoDB" id="7777654at2759"/>
<feature type="domain" description="FAD-dependent oxidoreductase 2 FAD-binding" evidence="6">
    <location>
        <begin position="55"/>
        <end position="579"/>
    </location>
</feature>
<keyword evidence="3" id="KW-0274">FAD</keyword>
<evidence type="ECO:0000256" key="2">
    <source>
        <dbReference type="ARBA" id="ARBA00022630"/>
    </source>
</evidence>
<dbReference type="HOGENOM" id="CLU_011398_4_2_1"/>
<dbReference type="InterPro" id="IPR036188">
    <property type="entry name" value="FAD/NAD-bd_sf"/>
</dbReference>
<dbReference type="FunFam" id="3.50.50.60:FF:000208">
    <property type="entry name" value="3-ketosteroid dehydrogenase"/>
    <property type="match status" value="1"/>
</dbReference>
<dbReference type="Proteomes" id="UP000027920">
    <property type="component" value="Unassembled WGS sequence"/>
</dbReference>
<dbReference type="GeneID" id="25284816"/>